<organism evidence="1 2">
    <name type="scientific">Daphnia pulex</name>
    <name type="common">Water flea</name>
    <dbReference type="NCBI Taxonomy" id="6669"/>
    <lineage>
        <taxon>Eukaryota</taxon>
        <taxon>Metazoa</taxon>
        <taxon>Ecdysozoa</taxon>
        <taxon>Arthropoda</taxon>
        <taxon>Crustacea</taxon>
        <taxon>Branchiopoda</taxon>
        <taxon>Diplostraca</taxon>
        <taxon>Cladocera</taxon>
        <taxon>Anomopoda</taxon>
        <taxon>Daphniidae</taxon>
        <taxon>Daphnia</taxon>
    </lineage>
</organism>
<gene>
    <name evidence="1" type="ORF">DAPPUDRAFT_268984</name>
</gene>
<keyword evidence="2" id="KW-1185">Reference proteome</keyword>
<dbReference type="InParanoid" id="E9HYM1"/>
<dbReference type="PhylomeDB" id="E9HYM1"/>
<dbReference type="AlphaFoldDB" id="E9HYM1"/>
<evidence type="ECO:0000313" key="2">
    <source>
        <dbReference type="Proteomes" id="UP000000305"/>
    </source>
</evidence>
<evidence type="ECO:0000313" key="1">
    <source>
        <dbReference type="EMBL" id="EFX63154.1"/>
    </source>
</evidence>
<proteinExistence type="predicted"/>
<reference evidence="1 2" key="1">
    <citation type="journal article" date="2011" name="Science">
        <title>The ecoresponsive genome of Daphnia pulex.</title>
        <authorList>
            <person name="Colbourne J.K."/>
            <person name="Pfrender M.E."/>
            <person name="Gilbert D."/>
            <person name="Thomas W.K."/>
            <person name="Tucker A."/>
            <person name="Oakley T.H."/>
            <person name="Tokishita S."/>
            <person name="Aerts A."/>
            <person name="Arnold G.J."/>
            <person name="Basu M.K."/>
            <person name="Bauer D.J."/>
            <person name="Caceres C.E."/>
            <person name="Carmel L."/>
            <person name="Casola C."/>
            <person name="Choi J.H."/>
            <person name="Detter J.C."/>
            <person name="Dong Q."/>
            <person name="Dusheyko S."/>
            <person name="Eads B.D."/>
            <person name="Frohlich T."/>
            <person name="Geiler-Samerotte K.A."/>
            <person name="Gerlach D."/>
            <person name="Hatcher P."/>
            <person name="Jogdeo S."/>
            <person name="Krijgsveld J."/>
            <person name="Kriventseva E.V."/>
            <person name="Kultz D."/>
            <person name="Laforsch C."/>
            <person name="Lindquist E."/>
            <person name="Lopez J."/>
            <person name="Manak J.R."/>
            <person name="Muller J."/>
            <person name="Pangilinan J."/>
            <person name="Patwardhan R.P."/>
            <person name="Pitluck S."/>
            <person name="Pritham E.J."/>
            <person name="Rechtsteiner A."/>
            <person name="Rho M."/>
            <person name="Rogozin I.B."/>
            <person name="Sakarya O."/>
            <person name="Salamov A."/>
            <person name="Schaack S."/>
            <person name="Shapiro H."/>
            <person name="Shiga Y."/>
            <person name="Skalitzky C."/>
            <person name="Smith Z."/>
            <person name="Souvorov A."/>
            <person name="Sung W."/>
            <person name="Tang Z."/>
            <person name="Tsuchiya D."/>
            <person name="Tu H."/>
            <person name="Vos H."/>
            <person name="Wang M."/>
            <person name="Wolf Y.I."/>
            <person name="Yamagata H."/>
            <person name="Yamada T."/>
            <person name="Ye Y."/>
            <person name="Shaw J.R."/>
            <person name="Andrews J."/>
            <person name="Crease T.J."/>
            <person name="Tang H."/>
            <person name="Lucas S.M."/>
            <person name="Robertson H.M."/>
            <person name="Bork P."/>
            <person name="Koonin E.V."/>
            <person name="Zdobnov E.M."/>
            <person name="Grigoriev I.V."/>
            <person name="Lynch M."/>
            <person name="Boore J.L."/>
        </authorList>
    </citation>
    <scope>NUCLEOTIDE SEQUENCE [LARGE SCALE GENOMIC DNA]</scope>
</reference>
<sequence length="179" mass="20835">MAIWMYYSSRMKKTDSFVSDKLNRLRFDTTRSAELWNPALRYGPMESTYQHDYRKPVVIWPTVRVQPPASTAFWNHSASYGPMESTYQHDYKTLIPIDYKNPFDTQAASAGKVVPPPPRAAAEEERKLCETSEKFEQLLKGCQTGFEESRTFTQRVFFPVEELLSENKKPTAEINCRFK</sequence>
<dbReference type="OrthoDB" id="6369405at2759"/>
<dbReference type="HOGENOM" id="CLU_1549201_0_0_1"/>
<accession>E9HYM1</accession>
<protein>
    <submittedName>
        <fullName evidence="1">Uncharacterized protein</fullName>
    </submittedName>
</protein>
<dbReference type="EMBL" id="GL733192">
    <property type="protein sequence ID" value="EFX63154.1"/>
    <property type="molecule type" value="Genomic_DNA"/>
</dbReference>
<name>E9HYM1_DAPPU</name>
<dbReference type="KEGG" id="dpx:DAPPUDRAFT_268984"/>
<dbReference type="Proteomes" id="UP000000305">
    <property type="component" value="Unassembled WGS sequence"/>
</dbReference>